<dbReference type="Pfam" id="PF13560">
    <property type="entry name" value="HTH_31"/>
    <property type="match status" value="1"/>
</dbReference>
<dbReference type="SMART" id="SM00530">
    <property type="entry name" value="HTH_XRE"/>
    <property type="match status" value="1"/>
</dbReference>
<dbReference type="GO" id="GO:0003677">
    <property type="term" value="F:DNA binding"/>
    <property type="evidence" value="ECO:0007669"/>
    <property type="project" value="InterPro"/>
</dbReference>
<accession>A0AAC9IW53</accession>
<name>A0AAC9IW53_9BURK</name>
<dbReference type="RefSeq" id="WP_071539717.1">
    <property type="nucleotide sequence ID" value="NZ_CP015016.1"/>
</dbReference>
<feature type="domain" description="HTH cro/C1-type" evidence="1">
    <location>
        <begin position="15"/>
        <end position="68"/>
    </location>
</feature>
<dbReference type="PROSITE" id="PS50943">
    <property type="entry name" value="HTH_CROC1"/>
    <property type="match status" value="1"/>
</dbReference>
<evidence type="ECO:0000259" key="1">
    <source>
        <dbReference type="PROSITE" id="PS50943"/>
    </source>
</evidence>
<proteinExistence type="predicted"/>
<dbReference type="SUPFAM" id="SSF47413">
    <property type="entry name" value="lambda repressor-like DNA-binding domains"/>
    <property type="match status" value="1"/>
</dbReference>
<organism evidence="2 3">
    <name type="scientific">Polynucleobacter asymbioticus</name>
    <dbReference type="NCBI Taxonomy" id="576611"/>
    <lineage>
        <taxon>Bacteria</taxon>
        <taxon>Pseudomonadati</taxon>
        <taxon>Pseudomonadota</taxon>
        <taxon>Betaproteobacteria</taxon>
        <taxon>Burkholderiales</taxon>
        <taxon>Burkholderiaceae</taxon>
        <taxon>Polynucleobacter</taxon>
    </lineage>
</organism>
<dbReference type="InterPro" id="IPR010982">
    <property type="entry name" value="Lambda_DNA-bd_dom_sf"/>
</dbReference>
<dbReference type="CDD" id="cd00093">
    <property type="entry name" value="HTH_XRE"/>
    <property type="match status" value="1"/>
</dbReference>
<evidence type="ECO:0000313" key="3">
    <source>
        <dbReference type="Proteomes" id="UP000182060"/>
    </source>
</evidence>
<dbReference type="EMBL" id="CP015017">
    <property type="protein sequence ID" value="APC01953.1"/>
    <property type="molecule type" value="Genomic_DNA"/>
</dbReference>
<gene>
    <name evidence="2" type="ORF">AOC25_10165</name>
</gene>
<reference evidence="2" key="1">
    <citation type="journal article" date="2017" name="Appl. Environ. Microbiol.">
        <title>Microdiversification of a pelagic Polynucleobacter species is mainly driven by acquisition of genomic islands from a partially interspecific gene pool.</title>
        <authorList>
            <person name="Hoetzinger M."/>
            <person name="Hahn M.W."/>
            <person name="Jezberova J."/>
            <person name="Schmidt J."/>
            <person name="Koll U."/>
        </authorList>
    </citation>
    <scope>NUCLEOTIDE SEQUENCE</scope>
    <source>
        <strain evidence="2">MWH-RechtKol4</strain>
    </source>
</reference>
<dbReference type="InterPro" id="IPR001387">
    <property type="entry name" value="Cro/C1-type_HTH"/>
</dbReference>
<protein>
    <recommendedName>
        <fullName evidence="1">HTH cro/C1-type domain-containing protein</fullName>
    </recommendedName>
</protein>
<evidence type="ECO:0000313" key="2">
    <source>
        <dbReference type="EMBL" id="APC01953.1"/>
    </source>
</evidence>
<dbReference type="AlphaFoldDB" id="A0AAC9IW53"/>
<dbReference type="Proteomes" id="UP000182060">
    <property type="component" value="Chromosome"/>
</dbReference>
<sequence length="127" mass="14202">MTINPDFAQNLGGRIRVERKRLGLTQAEFAKRVGVKVLAQGAYEGGRREPRASYFELAAKIGADSVYLLTGNRLAANPTQIAMRKAEMDAFSLLDEEMLTKFGSLLKGTDRYFVFDSLRDRLLLSIN</sequence>
<dbReference type="Gene3D" id="1.10.260.40">
    <property type="entry name" value="lambda repressor-like DNA-binding domains"/>
    <property type="match status" value="1"/>
</dbReference>